<evidence type="ECO:0000256" key="6">
    <source>
        <dbReference type="ARBA" id="ARBA00023136"/>
    </source>
</evidence>
<evidence type="ECO:0000256" key="2">
    <source>
        <dbReference type="ARBA" id="ARBA00022614"/>
    </source>
</evidence>
<evidence type="ECO:0000313" key="7">
    <source>
        <dbReference type="EMBL" id="KAK0585518.1"/>
    </source>
</evidence>
<dbReference type="Proteomes" id="UP001168877">
    <property type="component" value="Unassembled WGS sequence"/>
</dbReference>
<evidence type="ECO:0000256" key="1">
    <source>
        <dbReference type="ARBA" id="ARBA00004167"/>
    </source>
</evidence>
<keyword evidence="2" id="KW-0433">Leucine-rich repeat</keyword>
<dbReference type="GO" id="GO:0016020">
    <property type="term" value="C:membrane"/>
    <property type="evidence" value="ECO:0007669"/>
    <property type="project" value="UniProtKB-SubCell"/>
</dbReference>
<dbReference type="Pfam" id="PF00560">
    <property type="entry name" value="LRR_1"/>
    <property type="match status" value="4"/>
</dbReference>
<evidence type="ECO:0000256" key="3">
    <source>
        <dbReference type="ARBA" id="ARBA00022692"/>
    </source>
</evidence>
<keyword evidence="3" id="KW-0812">Transmembrane</keyword>
<dbReference type="InterPro" id="IPR032675">
    <property type="entry name" value="LRR_dom_sf"/>
</dbReference>
<proteinExistence type="predicted"/>
<evidence type="ECO:0000313" key="8">
    <source>
        <dbReference type="Proteomes" id="UP001168877"/>
    </source>
</evidence>
<reference evidence="7" key="2">
    <citation type="submission" date="2023-06" db="EMBL/GenBank/DDBJ databases">
        <authorList>
            <person name="Swenson N.G."/>
            <person name="Wegrzyn J.L."/>
            <person name="Mcevoy S.L."/>
        </authorList>
    </citation>
    <scope>NUCLEOTIDE SEQUENCE</scope>
    <source>
        <strain evidence="7">NS2018</strain>
        <tissue evidence="7">Leaf</tissue>
    </source>
</reference>
<organism evidence="7 8">
    <name type="scientific">Acer saccharum</name>
    <name type="common">Sugar maple</name>
    <dbReference type="NCBI Taxonomy" id="4024"/>
    <lineage>
        <taxon>Eukaryota</taxon>
        <taxon>Viridiplantae</taxon>
        <taxon>Streptophyta</taxon>
        <taxon>Embryophyta</taxon>
        <taxon>Tracheophyta</taxon>
        <taxon>Spermatophyta</taxon>
        <taxon>Magnoliopsida</taxon>
        <taxon>eudicotyledons</taxon>
        <taxon>Gunneridae</taxon>
        <taxon>Pentapetalae</taxon>
        <taxon>rosids</taxon>
        <taxon>malvids</taxon>
        <taxon>Sapindales</taxon>
        <taxon>Sapindaceae</taxon>
        <taxon>Hippocastanoideae</taxon>
        <taxon>Acereae</taxon>
        <taxon>Acer</taxon>
    </lineage>
</organism>
<dbReference type="Pfam" id="PF13855">
    <property type="entry name" value="LRR_8"/>
    <property type="match status" value="3"/>
</dbReference>
<evidence type="ECO:0000256" key="4">
    <source>
        <dbReference type="ARBA" id="ARBA00022737"/>
    </source>
</evidence>
<gene>
    <name evidence="7" type="ORF">LWI29_029791</name>
</gene>
<keyword evidence="8" id="KW-1185">Reference proteome</keyword>
<comment type="subcellular location">
    <subcellularLocation>
        <location evidence="1">Membrane</location>
        <topology evidence="1">Single-pass membrane protein</topology>
    </subcellularLocation>
</comment>
<dbReference type="InterPro" id="IPR001611">
    <property type="entry name" value="Leu-rich_rpt"/>
</dbReference>
<dbReference type="AlphaFoldDB" id="A0AA39S6N0"/>
<dbReference type="PRINTS" id="PR00019">
    <property type="entry name" value="LEURICHRPT"/>
</dbReference>
<dbReference type="EMBL" id="JAUESC010000383">
    <property type="protein sequence ID" value="KAK0585518.1"/>
    <property type="molecule type" value="Genomic_DNA"/>
</dbReference>
<comment type="caution">
    <text evidence="7">The sequence shown here is derived from an EMBL/GenBank/DDBJ whole genome shotgun (WGS) entry which is preliminary data.</text>
</comment>
<evidence type="ECO:0000256" key="5">
    <source>
        <dbReference type="ARBA" id="ARBA00022989"/>
    </source>
</evidence>
<sequence length="444" mass="48679">MLRDTNFSGNTLPDSIGNLKHLSRIELAGCNFTGTIPTSMSDLTELVYLDLSANNFSGQIPSFHMSKNLTNLDLSRNVLTGAISSTKWEWLQNLVYIDLRLNSLNGIIPASLFVLPSLQKLLLANNQFEGQLPEFSNASSSVLDTIDLTGNRLEGSISKSFFEINGTVQLDTIQSLRNFTRLDLSYNSLTVNASSDSPFLSQMTTLKLASCNLSVIPNLKNQIRLFHLDLSQNQISGEVPNWIWNVSNGALSHLNLSCNLLMGLQEPYSIPNLSVLDLHYNQLQGKIPQPPATAAYVDYSRNSFTSIPPDIGNFPTSTLFLSLSNNNLSGVVPESICNATNLQVLDLSSNNLSGVVPTCLIERMESLAVLNLRRTNLNGIISGTFPRNCGLQTLELNGNQLEGMVPKSLANCTMLEVLDLGNNQINDTFPCWLKNVSSLHVLVL</sequence>
<dbReference type="PANTHER" id="PTHR48004">
    <property type="entry name" value="OS01G0149700 PROTEIN"/>
    <property type="match status" value="1"/>
</dbReference>
<dbReference type="SUPFAM" id="SSF52058">
    <property type="entry name" value="L domain-like"/>
    <property type="match status" value="1"/>
</dbReference>
<keyword evidence="4" id="KW-0677">Repeat</keyword>
<keyword evidence="6" id="KW-0472">Membrane</keyword>
<keyword evidence="5" id="KW-1133">Transmembrane helix</keyword>
<dbReference type="FunFam" id="3.80.10.10:FF:000095">
    <property type="entry name" value="LRR receptor-like serine/threonine-protein kinase GSO1"/>
    <property type="match status" value="1"/>
</dbReference>
<protein>
    <submittedName>
        <fullName evidence="7">Uncharacterized protein</fullName>
    </submittedName>
</protein>
<dbReference type="Gene3D" id="3.80.10.10">
    <property type="entry name" value="Ribonuclease Inhibitor"/>
    <property type="match status" value="3"/>
</dbReference>
<name>A0AA39S6N0_ACESA</name>
<accession>A0AA39S6N0</accession>
<dbReference type="InterPro" id="IPR052941">
    <property type="entry name" value="StomDev_PlantInt_Reg"/>
</dbReference>
<dbReference type="PANTHER" id="PTHR48004:SF100">
    <property type="entry name" value="RECEPTOR-LIKE PROTEIN 12"/>
    <property type="match status" value="1"/>
</dbReference>
<reference evidence="7" key="1">
    <citation type="journal article" date="2022" name="Plant J.">
        <title>Strategies of tolerance reflected in two North American maple genomes.</title>
        <authorList>
            <person name="McEvoy S.L."/>
            <person name="Sezen U.U."/>
            <person name="Trouern-Trend A."/>
            <person name="McMahon S.M."/>
            <person name="Schaberg P.G."/>
            <person name="Yang J."/>
            <person name="Wegrzyn J.L."/>
            <person name="Swenson N.G."/>
        </authorList>
    </citation>
    <scope>NUCLEOTIDE SEQUENCE</scope>
    <source>
        <strain evidence="7">NS2018</strain>
    </source>
</reference>